<keyword evidence="2" id="KW-1185">Reference proteome</keyword>
<accession>A0ABD1E768</accession>
<protein>
    <submittedName>
        <fullName evidence="1">Uncharacterized protein</fullName>
    </submittedName>
</protein>
<proteinExistence type="predicted"/>
<organism evidence="1 2">
    <name type="scientific">Hypothenemus hampei</name>
    <name type="common">Coffee berry borer</name>
    <dbReference type="NCBI Taxonomy" id="57062"/>
    <lineage>
        <taxon>Eukaryota</taxon>
        <taxon>Metazoa</taxon>
        <taxon>Ecdysozoa</taxon>
        <taxon>Arthropoda</taxon>
        <taxon>Hexapoda</taxon>
        <taxon>Insecta</taxon>
        <taxon>Pterygota</taxon>
        <taxon>Neoptera</taxon>
        <taxon>Endopterygota</taxon>
        <taxon>Coleoptera</taxon>
        <taxon>Polyphaga</taxon>
        <taxon>Cucujiformia</taxon>
        <taxon>Curculionidae</taxon>
        <taxon>Scolytinae</taxon>
        <taxon>Hypothenemus</taxon>
    </lineage>
</organism>
<evidence type="ECO:0000313" key="2">
    <source>
        <dbReference type="Proteomes" id="UP001566132"/>
    </source>
</evidence>
<dbReference type="Proteomes" id="UP001566132">
    <property type="component" value="Unassembled WGS sequence"/>
</dbReference>
<sequence>MLGPDNEVAMRKYFFYQSNKRKIFGLRNVMHPDHNKRDNYHTETTLFGWFLKRRLLKAGQNKNIEKFQISFGVKRLMKKYGPLIFLFIIPDGVFNSVISSVFPHLAIQRLDGTSLVWTISELISVEYELDGTFYLGHLADDLSSSLGVFARPKLELTKMIDRSAYHLIPCRITQRT</sequence>
<dbReference type="AlphaFoldDB" id="A0ABD1E768"/>
<reference evidence="1 2" key="1">
    <citation type="submission" date="2024-05" db="EMBL/GenBank/DDBJ databases">
        <title>Genetic variation in Jamaican populations of the coffee berry borer (Hypothenemus hampei).</title>
        <authorList>
            <person name="Errbii M."/>
            <person name="Myrie A."/>
        </authorList>
    </citation>
    <scope>NUCLEOTIDE SEQUENCE [LARGE SCALE GENOMIC DNA]</scope>
    <source>
        <strain evidence="1">JA-Hopewell-2020-01-JO</strain>
        <tissue evidence="1">Whole body</tissue>
    </source>
</reference>
<gene>
    <name evidence="1" type="ORF">ABEB36_013116</name>
</gene>
<comment type="caution">
    <text evidence="1">The sequence shown here is derived from an EMBL/GenBank/DDBJ whole genome shotgun (WGS) entry which is preliminary data.</text>
</comment>
<evidence type="ECO:0000313" key="1">
    <source>
        <dbReference type="EMBL" id="KAL1490415.1"/>
    </source>
</evidence>
<dbReference type="EMBL" id="JBDJPC010000010">
    <property type="protein sequence ID" value="KAL1490415.1"/>
    <property type="molecule type" value="Genomic_DNA"/>
</dbReference>
<name>A0ABD1E768_HYPHA</name>